<accession>A0A645IPG3</accession>
<evidence type="ECO:0000313" key="1">
    <source>
        <dbReference type="EMBL" id="MPN49133.1"/>
    </source>
</evidence>
<comment type="caution">
    <text evidence="1">The sequence shown here is derived from an EMBL/GenBank/DDBJ whole genome shotgun (WGS) entry which is preliminary data.</text>
</comment>
<proteinExistence type="predicted"/>
<sequence length="91" mass="10632">MRFIEDHYISFRDQFAKPALFYHHISEKQMVVNHDDIRIHRFFTRFHDKTLFIQRAVAAQTVVISAGDQRPGLRVFRHADAGADVPIKGLI</sequence>
<gene>
    <name evidence="1" type="ORF">SDC9_196746</name>
</gene>
<organism evidence="1">
    <name type="scientific">bioreactor metagenome</name>
    <dbReference type="NCBI Taxonomy" id="1076179"/>
    <lineage>
        <taxon>unclassified sequences</taxon>
        <taxon>metagenomes</taxon>
        <taxon>ecological metagenomes</taxon>
    </lineage>
</organism>
<name>A0A645IPG3_9ZZZZ</name>
<protein>
    <submittedName>
        <fullName evidence="1">Uncharacterized protein</fullName>
    </submittedName>
</protein>
<reference evidence="1" key="1">
    <citation type="submission" date="2019-08" db="EMBL/GenBank/DDBJ databases">
        <authorList>
            <person name="Kucharzyk K."/>
            <person name="Murdoch R.W."/>
            <person name="Higgins S."/>
            <person name="Loffler F."/>
        </authorList>
    </citation>
    <scope>NUCLEOTIDE SEQUENCE</scope>
</reference>
<dbReference type="EMBL" id="VSSQ01112112">
    <property type="protein sequence ID" value="MPN49133.1"/>
    <property type="molecule type" value="Genomic_DNA"/>
</dbReference>
<dbReference type="AlphaFoldDB" id="A0A645IPG3"/>